<keyword evidence="2" id="KW-1185">Reference proteome</keyword>
<comment type="caution">
    <text evidence="1">The sequence shown here is derived from an EMBL/GenBank/DDBJ whole genome shotgun (WGS) entry which is preliminary data.</text>
</comment>
<dbReference type="Gene3D" id="3.30.2060.10">
    <property type="entry name" value="Penicillin-binding protein 1b domain"/>
    <property type="match status" value="1"/>
</dbReference>
<dbReference type="Pfam" id="PF00905">
    <property type="entry name" value="Transpeptidase"/>
    <property type="match status" value="1"/>
</dbReference>
<dbReference type="Gene3D" id="1.10.3810.10">
    <property type="entry name" value="Biosynthetic peptidoglycan transglycosylase-like"/>
    <property type="match status" value="1"/>
</dbReference>
<dbReference type="PANTHER" id="PTHR32282:SF11">
    <property type="entry name" value="PENICILLIN-BINDING PROTEIN 1B"/>
    <property type="match status" value="1"/>
</dbReference>
<dbReference type="InterPro" id="IPR050396">
    <property type="entry name" value="Glycosyltr_51/Transpeptidase"/>
</dbReference>
<sequence length="745" mass="84430">MSRVSIWQRSKRIVLRLFLIAFLFVLFMGIYLDSMVKDEFNQRAWSIPAKVFARPLSFSLGQLLSLKDLKQELQLLGYRPKIKAINQGEYEQYDNSLVINTRRFQFWDGVQPEQTLEITIENNRITQLKDFASQKDVSFLRLDPLSLGSIQTGNTEDRQLVTLAQLPDNLIASLLVMEDREFYQHWGLSMKGIARALWSNLSQGKVSQGGSTLTQQLMKNHFLSNERTLWRKFREAIMAVLTEVHYSKDVILQAYLNEVYLGQDDNTGIYGFGRASEFYFDKPLEKLHLAQVALLVGMVKGPSYYNPRRNPEVARQRRDLVLSQMREHGLITDEDYQDAQSRQLMVVAKPKAKTGKVPAFMGFIKRELHREYSAADLNSQGLRLFTSLDPLVQQRAEKALSKRLLQIEKSGKTPPTDLQGAVIISDIQSGDILAMVGDRNPEYNGFNRAIDAYRQTGSVIKPFVYLTAFERQARYHMLTPLLDEPFSLDGSDGSVWTPKNYNNETHGQIALKEGLINSYNLATARLALSIGVEYVADTITNAGFERELPAYPSITLGAKEMSPLEVLRLYQVLANEGRSIRSAGLIAVQDHQGRLLQRYPRQISSKFEPESIFLVKYLLTEVVNRGTAKTIGQTFGSTQFAGKTGTTNDLRDSWYAGFGGNKLAVVWVGRDDNQPTQLTGATGALRIWRDLFIGLNEPAVDLTLPDGLVWGYRPEGFFSRFTSCKNKKLLPFFPEHLPEGIKICE</sequence>
<dbReference type="NCBIfam" id="TIGR02071">
    <property type="entry name" value="PBP_1b"/>
    <property type="match status" value="1"/>
</dbReference>
<dbReference type="Pfam" id="PF14814">
    <property type="entry name" value="UB2H"/>
    <property type="match status" value="1"/>
</dbReference>
<evidence type="ECO:0000313" key="2">
    <source>
        <dbReference type="Proteomes" id="UP001548189"/>
    </source>
</evidence>
<gene>
    <name evidence="1" type="primary">mrcB</name>
    <name evidence="1" type="ORF">ABVT43_05525</name>
</gene>
<dbReference type="Pfam" id="PF00912">
    <property type="entry name" value="Transgly"/>
    <property type="match status" value="1"/>
</dbReference>
<dbReference type="SUPFAM" id="SSF53955">
    <property type="entry name" value="Lysozyme-like"/>
    <property type="match status" value="1"/>
</dbReference>
<dbReference type="InterPro" id="IPR001460">
    <property type="entry name" value="PCN-bd_Tpept"/>
</dbReference>
<dbReference type="EMBL" id="JBEVCJ010000004">
    <property type="protein sequence ID" value="MET1254581.1"/>
    <property type="molecule type" value="Genomic_DNA"/>
</dbReference>
<dbReference type="InterPro" id="IPR012338">
    <property type="entry name" value="Beta-lactam/transpept-like"/>
</dbReference>
<dbReference type="PIRSF" id="PIRSF002799">
    <property type="entry name" value="PBP_1b"/>
    <property type="match status" value="1"/>
</dbReference>
<organism evidence="1 2">
    <name type="scientific">Aliikangiella maris</name>
    <dbReference type="NCBI Taxonomy" id="3162458"/>
    <lineage>
        <taxon>Bacteria</taxon>
        <taxon>Pseudomonadati</taxon>
        <taxon>Pseudomonadota</taxon>
        <taxon>Gammaproteobacteria</taxon>
        <taxon>Oceanospirillales</taxon>
        <taxon>Pleioneaceae</taxon>
        <taxon>Aliikangiella</taxon>
    </lineage>
</organism>
<dbReference type="InterPro" id="IPR001264">
    <property type="entry name" value="Glyco_trans_51"/>
</dbReference>
<proteinExistence type="predicted"/>
<dbReference type="InterPro" id="IPR023346">
    <property type="entry name" value="Lysozyme-like_dom_sf"/>
</dbReference>
<dbReference type="InterPro" id="IPR011813">
    <property type="entry name" value="PBP_1b"/>
</dbReference>
<name>A0ABV2BRK6_9GAMM</name>
<protein>
    <submittedName>
        <fullName evidence="1">Penicillin-binding protein 1B</fullName>
    </submittedName>
</protein>
<evidence type="ECO:0000313" key="1">
    <source>
        <dbReference type="EMBL" id="MET1254581.1"/>
    </source>
</evidence>
<dbReference type="PANTHER" id="PTHR32282">
    <property type="entry name" value="BINDING PROTEIN TRANSPEPTIDASE, PUTATIVE-RELATED"/>
    <property type="match status" value="1"/>
</dbReference>
<dbReference type="Proteomes" id="UP001548189">
    <property type="component" value="Unassembled WGS sequence"/>
</dbReference>
<dbReference type="SUPFAM" id="SSF56601">
    <property type="entry name" value="beta-lactamase/transpeptidase-like"/>
    <property type="match status" value="1"/>
</dbReference>
<dbReference type="InterPro" id="IPR028166">
    <property type="entry name" value="UB2H"/>
</dbReference>
<accession>A0ABV2BRK6</accession>
<dbReference type="InterPro" id="IPR036950">
    <property type="entry name" value="PBP_transglycosylase"/>
</dbReference>
<reference evidence="1 2" key="1">
    <citation type="submission" date="2024-06" db="EMBL/GenBank/DDBJ databases">
        <authorList>
            <person name="Li F."/>
        </authorList>
    </citation>
    <scope>NUCLEOTIDE SEQUENCE [LARGE SCALE GENOMIC DNA]</scope>
    <source>
        <strain evidence="1 2">GXAS 311</strain>
    </source>
</reference>
<dbReference type="Gene3D" id="3.40.710.10">
    <property type="entry name" value="DD-peptidase/beta-lactamase superfamily"/>
    <property type="match status" value="1"/>
</dbReference>